<comment type="caution">
    <text evidence="1">The sequence shown here is derived from an EMBL/GenBank/DDBJ whole genome shotgun (WGS) entry which is preliminary data.</text>
</comment>
<keyword evidence="2" id="KW-1185">Reference proteome</keyword>
<evidence type="ECO:0008006" key="3">
    <source>
        <dbReference type="Google" id="ProtNLM"/>
    </source>
</evidence>
<name>A0ABX4IIN5_9ENTR</name>
<organism evidence="1 2">
    <name type="scientific">Kosakonia pseudosacchari</name>
    <dbReference type="NCBI Taxonomy" id="1646340"/>
    <lineage>
        <taxon>Bacteria</taxon>
        <taxon>Pseudomonadati</taxon>
        <taxon>Pseudomonadota</taxon>
        <taxon>Gammaproteobacteria</taxon>
        <taxon>Enterobacterales</taxon>
        <taxon>Enterobacteriaceae</taxon>
        <taxon>Kosakonia</taxon>
    </lineage>
</organism>
<gene>
    <name evidence="1" type="ORF">BK796_22020</name>
</gene>
<dbReference type="RefSeq" id="WP_016495590.1">
    <property type="nucleotide sequence ID" value="NZ_CP063426.1"/>
</dbReference>
<reference evidence="1 2" key="1">
    <citation type="submission" date="2017-06" db="EMBL/GenBank/DDBJ databases">
        <title>Draft genome sequence of nitrogen-fixing Kosakonia pseudosacchari strain NN143 isolated from sugarcane roots.</title>
        <authorList>
            <person name="Li Y."/>
            <person name="Li S."/>
            <person name="Lin L."/>
            <person name="Wu X."/>
            <person name="Yang L."/>
            <person name="Li Y."/>
            <person name="An Q."/>
        </authorList>
    </citation>
    <scope>NUCLEOTIDE SEQUENCE [LARGE SCALE GENOMIC DNA]</scope>
    <source>
        <strain evidence="1 2">NN143</strain>
    </source>
</reference>
<accession>A0ABX4IIN5</accession>
<dbReference type="EMBL" id="NITV01000016">
    <property type="protein sequence ID" value="PDO82762.1"/>
    <property type="molecule type" value="Genomic_DNA"/>
</dbReference>
<evidence type="ECO:0000313" key="2">
    <source>
        <dbReference type="Proteomes" id="UP000219642"/>
    </source>
</evidence>
<proteinExistence type="predicted"/>
<protein>
    <recommendedName>
        <fullName evidence="3">HEAT repeat domain-containing protein</fullName>
    </recommendedName>
</protein>
<dbReference type="Proteomes" id="UP000219642">
    <property type="component" value="Unassembled WGS sequence"/>
</dbReference>
<sequence length="67" mass="7458">MQKDQNGAEMKIISSVRHNAMTDACLNDILRENPLYNTSAVVRGAILALHRLDKETRAQLIIEAASH</sequence>
<evidence type="ECO:0000313" key="1">
    <source>
        <dbReference type="EMBL" id="PDO82762.1"/>
    </source>
</evidence>